<dbReference type="GO" id="GO:0032259">
    <property type="term" value="P:methylation"/>
    <property type="evidence" value="ECO:0007669"/>
    <property type="project" value="UniProtKB-KW"/>
</dbReference>
<comment type="caution">
    <text evidence="6">The sequence shown here is derived from an EMBL/GenBank/DDBJ whole genome shotgun (WGS) entry which is preliminary data.</text>
</comment>
<comment type="similarity">
    <text evidence="1">Belongs to the N(4)/N(6)-methyltransferase family.</text>
</comment>
<evidence type="ECO:0000313" key="7">
    <source>
        <dbReference type="Proteomes" id="UP000176700"/>
    </source>
</evidence>
<dbReference type="Pfam" id="PF01555">
    <property type="entry name" value="N6_N4_Mtase"/>
    <property type="match status" value="1"/>
</dbReference>
<protein>
    <recommendedName>
        <fullName evidence="5">DNA methylase N-4/N-6 domain-containing protein</fullName>
    </recommendedName>
</protein>
<keyword evidence="3" id="KW-0808">Transferase</keyword>
<proteinExistence type="inferred from homology"/>
<dbReference type="GO" id="GO:0003677">
    <property type="term" value="F:DNA binding"/>
    <property type="evidence" value="ECO:0007669"/>
    <property type="project" value="InterPro"/>
</dbReference>
<feature type="domain" description="DNA methylase N-4/N-6" evidence="5">
    <location>
        <begin position="86"/>
        <end position="392"/>
    </location>
</feature>
<keyword evidence="2" id="KW-0489">Methyltransferase</keyword>
<dbReference type="InterPro" id="IPR029063">
    <property type="entry name" value="SAM-dependent_MTases_sf"/>
</dbReference>
<organism evidence="6 7">
    <name type="scientific">Candidatus Ryanbacteria bacterium RIFCSPHIGHO2_01_45_13</name>
    <dbReference type="NCBI Taxonomy" id="1802112"/>
    <lineage>
        <taxon>Bacteria</taxon>
        <taxon>Candidatus Ryaniibacteriota</taxon>
    </lineage>
</organism>
<evidence type="ECO:0000256" key="1">
    <source>
        <dbReference type="ARBA" id="ARBA00006594"/>
    </source>
</evidence>
<keyword evidence="4" id="KW-0949">S-adenosyl-L-methionine</keyword>
<evidence type="ECO:0000259" key="5">
    <source>
        <dbReference type="Pfam" id="PF01555"/>
    </source>
</evidence>
<dbReference type="EMBL" id="MHNI01000029">
    <property type="protein sequence ID" value="OGZ41482.1"/>
    <property type="molecule type" value="Genomic_DNA"/>
</dbReference>
<dbReference type="PROSITE" id="PS00092">
    <property type="entry name" value="N6_MTASE"/>
    <property type="match status" value="1"/>
</dbReference>
<accession>A0A1G2FUV1</accession>
<dbReference type="SUPFAM" id="SSF53335">
    <property type="entry name" value="S-adenosyl-L-methionine-dependent methyltransferases"/>
    <property type="match status" value="1"/>
</dbReference>
<dbReference type="InterPro" id="IPR002941">
    <property type="entry name" value="DNA_methylase_N4/N6"/>
</dbReference>
<sequence length="564" mass="65100">MTDNNLQKKVAELEAQVRKLKKNNLGLVFEDKTEDVVEQCQKQVPVLKEVIKNRINLGDGFTDNLLIEGDNYHSLSVLNYTHKGKIDLIYIDPPYNTGNNDFIYNDQYIDTEDAYRHSKWLSFMRNRLVLARDLLKPTGLLFISIDDNEQAHLRVLCDKIFGEANYRATIVVKGNPRGRDYGGIARTHDYILVYSKTLESKILSITEESKEFPYEDKRGGFEVRELRNRNVAFNIRNRPNLYYPFYINPKKELDNGFFEISLEKHKGWVELFPKESQGEKTVWRWGKPKSLANLNTEIVAKRMKDGGYQIVEKYRKKEKMARSIWDDKDVNTEKGTLLVKEVLGEKIFAYPKSVEMIMRIVEMASVSDHITILDFFAGSGTTGHAVLKLNAEDGGSRKFIICTNNEDNNGSGKKIATDICYPRIKKAIKGYDDVAGIPSNLFYYQTDLVDIEQIHKVPDEAKIRITYQAGEMIAVREDALNEVEKNDWWQIFEGKGKLVAIYFKEDKAKLAELIVKLEKKNLPTALYIFSWGKNEYKGEYSSANIMVEDIPEPIIEVYKELNRI</sequence>
<dbReference type="PRINTS" id="PR00506">
    <property type="entry name" value="D21N6MTFRASE"/>
</dbReference>
<evidence type="ECO:0000256" key="2">
    <source>
        <dbReference type="ARBA" id="ARBA00022603"/>
    </source>
</evidence>
<dbReference type="GO" id="GO:0008170">
    <property type="term" value="F:N-methyltransferase activity"/>
    <property type="evidence" value="ECO:0007669"/>
    <property type="project" value="InterPro"/>
</dbReference>
<name>A0A1G2FUV1_9BACT</name>
<dbReference type="AlphaFoldDB" id="A0A1G2FUV1"/>
<evidence type="ECO:0000313" key="6">
    <source>
        <dbReference type="EMBL" id="OGZ41482.1"/>
    </source>
</evidence>
<evidence type="ECO:0000256" key="4">
    <source>
        <dbReference type="ARBA" id="ARBA00022691"/>
    </source>
</evidence>
<dbReference type="Gene3D" id="3.40.50.150">
    <property type="entry name" value="Vaccinia Virus protein VP39"/>
    <property type="match status" value="1"/>
</dbReference>
<dbReference type="InterPro" id="IPR002295">
    <property type="entry name" value="N4/N6-MTase_EcoPI_Mod-like"/>
</dbReference>
<dbReference type="Proteomes" id="UP000176700">
    <property type="component" value="Unassembled WGS sequence"/>
</dbReference>
<dbReference type="InterPro" id="IPR002052">
    <property type="entry name" value="DNA_methylase_N6_adenine_CS"/>
</dbReference>
<evidence type="ECO:0000256" key="3">
    <source>
        <dbReference type="ARBA" id="ARBA00022679"/>
    </source>
</evidence>
<reference evidence="6 7" key="1">
    <citation type="journal article" date="2016" name="Nat. Commun.">
        <title>Thousands of microbial genomes shed light on interconnected biogeochemical processes in an aquifer system.</title>
        <authorList>
            <person name="Anantharaman K."/>
            <person name="Brown C.T."/>
            <person name="Hug L.A."/>
            <person name="Sharon I."/>
            <person name="Castelle C.J."/>
            <person name="Probst A.J."/>
            <person name="Thomas B.C."/>
            <person name="Singh A."/>
            <person name="Wilkins M.J."/>
            <person name="Karaoz U."/>
            <person name="Brodie E.L."/>
            <person name="Williams K.H."/>
            <person name="Hubbard S.S."/>
            <person name="Banfield J.F."/>
        </authorList>
    </citation>
    <scope>NUCLEOTIDE SEQUENCE [LARGE SCALE GENOMIC DNA]</scope>
</reference>
<gene>
    <name evidence="6" type="ORF">A2W41_04575</name>
</gene>